<name>A0AA36M7W0_CYLNA</name>
<dbReference type="EMBL" id="CATQJL010000305">
    <property type="protein sequence ID" value="CAJ0600875.1"/>
    <property type="molecule type" value="Genomic_DNA"/>
</dbReference>
<evidence type="ECO:0000313" key="2">
    <source>
        <dbReference type="Proteomes" id="UP001176961"/>
    </source>
</evidence>
<reference evidence="1" key="1">
    <citation type="submission" date="2023-07" db="EMBL/GenBank/DDBJ databases">
        <authorList>
            <consortium name="CYATHOMIX"/>
        </authorList>
    </citation>
    <scope>NUCLEOTIDE SEQUENCE</scope>
    <source>
        <strain evidence="1">N/A</strain>
    </source>
</reference>
<protein>
    <recommendedName>
        <fullName evidence="3">DNA2/NAM7 helicase-like C-terminal domain-containing protein</fullName>
    </recommendedName>
</protein>
<comment type="caution">
    <text evidence="1">The sequence shown here is derived from an EMBL/GenBank/DDBJ whole genome shotgun (WGS) entry which is preliminary data.</text>
</comment>
<dbReference type="Gene3D" id="3.40.50.300">
    <property type="entry name" value="P-loop containing nucleotide triphosphate hydrolases"/>
    <property type="match status" value="1"/>
</dbReference>
<dbReference type="InterPro" id="IPR027417">
    <property type="entry name" value="P-loop_NTPase"/>
</dbReference>
<sequence length="296" mass="33169">MTASTNAAVAQFAETLLSLDNQSHLAVVRYRSDTAAAENNSPTSADLGELLKKLGSRYAEQLTADELDLCSAFQSGREVLKRYLDDPDLVFRMTGEDREEHFISERFVSRNVHKMVDLLFRLMKPNVILATTSSTLNVSGPGGIFRKHMEGFKVLIGDEVSQIPEPVLMALAVRLPARRHVYIFAEFLDDYRRMNVAFSRCRHGQFILLGHVRMLQKIPYSNRVFSWSTSIRAIVSRSDLGRAWPIRVGCGKKLQCPVTDRRRLSSDIPGLLLAPSSSSALQPTRIQAHRAAGRLL</sequence>
<dbReference type="Proteomes" id="UP001176961">
    <property type="component" value="Unassembled WGS sequence"/>
</dbReference>
<evidence type="ECO:0000313" key="1">
    <source>
        <dbReference type="EMBL" id="CAJ0600875.1"/>
    </source>
</evidence>
<organism evidence="1 2">
    <name type="scientific">Cylicocyclus nassatus</name>
    <name type="common">Nematode worm</name>
    <dbReference type="NCBI Taxonomy" id="53992"/>
    <lineage>
        <taxon>Eukaryota</taxon>
        <taxon>Metazoa</taxon>
        <taxon>Ecdysozoa</taxon>
        <taxon>Nematoda</taxon>
        <taxon>Chromadorea</taxon>
        <taxon>Rhabditida</taxon>
        <taxon>Rhabditina</taxon>
        <taxon>Rhabditomorpha</taxon>
        <taxon>Strongyloidea</taxon>
        <taxon>Strongylidae</taxon>
        <taxon>Cylicocyclus</taxon>
    </lineage>
</organism>
<accession>A0AA36M7W0</accession>
<evidence type="ECO:0008006" key="3">
    <source>
        <dbReference type="Google" id="ProtNLM"/>
    </source>
</evidence>
<proteinExistence type="predicted"/>
<keyword evidence="2" id="KW-1185">Reference proteome</keyword>
<dbReference type="AlphaFoldDB" id="A0AA36M7W0"/>
<gene>
    <name evidence="1" type="ORF">CYNAS_LOCUS12858</name>
</gene>